<dbReference type="STRING" id="454171.CP488_00727"/>
<dbReference type="SUPFAM" id="SSF103256">
    <property type="entry name" value="Hypothetical protein TM0160"/>
    <property type="match status" value="1"/>
</dbReference>
<proteinExistence type="predicted"/>
<keyword evidence="4" id="KW-1185">Reference proteome</keyword>
<dbReference type="GO" id="GO:0004518">
    <property type="term" value="F:nuclease activity"/>
    <property type="evidence" value="ECO:0007669"/>
    <property type="project" value="InterPro"/>
</dbReference>
<dbReference type="AlphaFoldDB" id="S0ESM9"/>
<gene>
    <name evidence="3" type="ORF">CCALI_00429</name>
</gene>
<dbReference type="InterPro" id="IPR003729">
    <property type="entry name" value="Bi_nuclease_dom"/>
</dbReference>
<name>S0ESM9_CHTCT</name>
<dbReference type="InParanoid" id="S0ESM9"/>
<dbReference type="PANTHER" id="PTHR15160:SF1">
    <property type="entry name" value="VON HIPPEL-LINDAU DISEASE TUMOR SUPPRESSOR"/>
    <property type="match status" value="1"/>
</dbReference>
<evidence type="ECO:0000259" key="2">
    <source>
        <dbReference type="PROSITE" id="PS51658"/>
    </source>
</evidence>
<reference evidence="4" key="1">
    <citation type="submission" date="2013-03" db="EMBL/GenBank/DDBJ databases">
        <title>Genome sequence of Chthonomonas calidirosea, the first sequenced genome from the Armatimonadetes phylum (formally candidate division OP10).</title>
        <authorList>
            <person name="Lee K.C.Y."/>
            <person name="Morgan X.C."/>
            <person name="Dunfield P.F."/>
            <person name="Tamas I."/>
            <person name="Houghton K.M."/>
            <person name="Vyssotski M."/>
            <person name="Ryan J.L.J."/>
            <person name="Lagutin K."/>
            <person name="McDonald I.R."/>
            <person name="Stott M.B."/>
        </authorList>
    </citation>
    <scope>NUCLEOTIDE SEQUENCE [LARGE SCALE GENOMIC DNA]</scope>
    <source>
        <strain evidence="4">DSM 23976 / ICMP 18418 / T49</strain>
    </source>
</reference>
<dbReference type="PANTHER" id="PTHR15160">
    <property type="entry name" value="VON HIPPEL-LINDAU PROTEIN"/>
    <property type="match status" value="1"/>
</dbReference>
<dbReference type="HOGENOM" id="CLU_1370074_0_0_0"/>
<organism evidence="3 4">
    <name type="scientific">Chthonomonas calidirosea (strain DSM 23976 / ICMP 18418 / T49)</name>
    <dbReference type="NCBI Taxonomy" id="1303518"/>
    <lineage>
        <taxon>Bacteria</taxon>
        <taxon>Bacillati</taxon>
        <taxon>Armatimonadota</taxon>
        <taxon>Chthonomonadia</taxon>
        <taxon>Chthonomonadales</taxon>
        <taxon>Chthonomonadaceae</taxon>
        <taxon>Chthonomonas</taxon>
    </lineage>
</organism>
<evidence type="ECO:0000313" key="4">
    <source>
        <dbReference type="Proteomes" id="UP000014227"/>
    </source>
</evidence>
<dbReference type="EMBL" id="HF951689">
    <property type="protein sequence ID" value="CCW34264.1"/>
    <property type="molecule type" value="Genomic_DNA"/>
</dbReference>
<feature type="domain" description="BFN" evidence="2">
    <location>
        <begin position="63"/>
        <end position="199"/>
    </location>
</feature>
<evidence type="ECO:0000256" key="1">
    <source>
        <dbReference type="SAM" id="MobiDB-lite"/>
    </source>
</evidence>
<protein>
    <submittedName>
        <fullName evidence="3">Uncharacterized conserved protein</fullName>
    </submittedName>
</protein>
<dbReference type="Pfam" id="PF02577">
    <property type="entry name" value="BFN_dom"/>
    <property type="match status" value="1"/>
</dbReference>
<dbReference type="PROSITE" id="PS51658">
    <property type="entry name" value="BFN"/>
    <property type="match status" value="1"/>
</dbReference>
<dbReference type="KEGG" id="ccz:CCALI_00429"/>
<dbReference type="PATRIC" id="fig|1303518.3.peg.436"/>
<evidence type="ECO:0000313" key="3">
    <source>
        <dbReference type="EMBL" id="CCW34264.1"/>
    </source>
</evidence>
<dbReference type="Gene3D" id="3.10.690.10">
    <property type="entry name" value="Bifunctional nuclease domain"/>
    <property type="match status" value="1"/>
</dbReference>
<feature type="region of interest" description="Disordered" evidence="1">
    <location>
        <begin position="1"/>
        <end position="33"/>
    </location>
</feature>
<dbReference type="InterPro" id="IPR036104">
    <property type="entry name" value="BFN_sf"/>
</dbReference>
<dbReference type="RefSeq" id="WP_016481826.1">
    <property type="nucleotide sequence ID" value="NC_021487.1"/>
</dbReference>
<accession>S0ESM9</accession>
<sequence>MGESDYRDRYGDEPQEGKEQSEPSSEPDKESIEEAMRELFRKWNLDDESAELPARSPDRPLEARQVQVVNVFQETHSMFPDVGSDSIFVLLKDNLGRRLRIHIEKGVAFAIAFALQGATPDRPGTHDLLKVVIERLGATLDHVIIDDLYQSIFYAKIVLSHEGKLIEIDSRSSDAIALALRFDAPIYVAESVLEAVQSD</sequence>
<dbReference type="eggNOG" id="COG1259">
    <property type="taxonomic scope" value="Bacteria"/>
</dbReference>
<dbReference type="Proteomes" id="UP000014227">
    <property type="component" value="Chromosome I"/>
</dbReference>